<protein>
    <submittedName>
        <fullName evidence="2">Uncharacterized protein</fullName>
    </submittedName>
</protein>
<keyword evidence="1" id="KW-0812">Transmembrane</keyword>
<keyword evidence="3" id="KW-1185">Reference proteome</keyword>
<keyword evidence="1" id="KW-0472">Membrane</keyword>
<name>A0A9P5Z3N6_9AGAR</name>
<dbReference type="EMBL" id="MU155187">
    <property type="protein sequence ID" value="KAF9480897.1"/>
    <property type="molecule type" value="Genomic_DNA"/>
</dbReference>
<sequence>MRGLFDGVVIKIVIKIVEGENCRVFVYHVLVTCRLLLSFLVLGPAWALKPFNVIAWRDDVGA</sequence>
<comment type="caution">
    <text evidence="2">The sequence shown here is derived from an EMBL/GenBank/DDBJ whole genome shotgun (WGS) entry which is preliminary data.</text>
</comment>
<dbReference type="AlphaFoldDB" id="A0A9P5Z3N6"/>
<proteinExistence type="predicted"/>
<evidence type="ECO:0000256" key="1">
    <source>
        <dbReference type="SAM" id="Phobius"/>
    </source>
</evidence>
<keyword evidence="1" id="KW-1133">Transmembrane helix</keyword>
<evidence type="ECO:0000313" key="2">
    <source>
        <dbReference type="EMBL" id="KAF9480897.1"/>
    </source>
</evidence>
<gene>
    <name evidence="2" type="ORF">BDN70DRAFT_877086</name>
</gene>
<organism evidence="2 3">
    <name type="scientific">Pholiota conissans</name>
    <dbReference type="NCBI Taxonomy" id="109636"/>
    <lineage>
        <taxon>Eukaryota</taxon>
        <taxon>Fungi</taxon>
        <taxon>Dikarya</taxon>
        <taxon>Basidiomycota</taxon>
        <taxon>Agaricomycotina</taxon>
        <taxon>Agaricomycetes</taxon>
        <taxon>Agaricomycetidae</taxon>
        <taxon>Agaricales</taxon>
        <taxon>Agaricineae</taxon>
        <taxon>Strophariaceae</taxon>
        <taxon>Pholiota</taxon>
    </lineage>
</organism>
<feature type="transmembrane region" description="Helical" evidence="1">
    <location>
        <begin position="25"/>
        <end position="48"/>
    </location>
</feature>
<accession>A0A9P5Z3N6</accession>
<evidence type="ECO:0000313" key="3">
    <source>
        <dbReference type="Proteomes" id="UP000807469"/>
    </source>
</evidence>
<dbReference type="Proteomes" id="UP000807469">
    <property type="component" value="Unassembled WGS sequence"/>
</dbReference>
<reference evidence="2" key="1">
    <citation type="submission" date="2020-11" db="EMBL/GenBank/DDBJ databases">
        <authorList>
            <consortium name="DOE Joint Genome Institute"/>
            <person name="Ahrendt S."/>
            <person name="Riley R."/>
            <person name="Andreopoulos W."/>
            <person name="Labutti K."/>
            <person name="Pangilinan J."/>
            <person name="Ruiz-Duenas F.J."/>
            <person name="Barrasa J.M."/>
            <person name="Sanchez-Garcia M."/>
            <person name="Camarero S."/>
            <person name="Miyauchi S."/>
            <person name="Serrano A."/>
            <person name="Linde D."/>
            <person name="Babiker R."/>
            <person name="Drula E."/>
            <person name="Ayuso-Fernandez I."/>
            <person name="Pacheco R."/>
            <person name="Padilla G."/>
            <person name="Ferreira P."/>
            <person name="Barriuso J."/>
            <person name="Kellner H."/>
            <person name="Castanera R."/>
            <person name="Alfaro M."/>
            <person name="Ramirez L."/>
            <person name="Pisabarro A.G."/>
            <person name="Kuo A."/>
            <person name="Tritt A."/>
            <person name="Lipzen A."/>
            <person name="He G."/>
            <person name="Yan M."/>
            <person name="Ng V."/>
            <person name="Cullen D."/>
            <person name="Martin F."/>
            <person name="Rosso M.-N."/>
            <person name="Henrissat B."/>
            <person name="Hibbett D."/>
            <person name="Martinez A.T."/>
            <person name="Grigoriev I.V."/>
        </authorList>
    </citation>
    <scope>NUCLEOTIDE SEQUENCE</scope>
    <source>
        <strain evidence="2">CIRM-BRFM 674</strain>
    </source>
</reference>